<keyword evidence="1" id="KW-0805">Transcription regulation</keyword>
<dbReference type="PRINTS" id="PR00598">
    <property type="entry name" value="HTHMARR"/>
</dbReference>
<evidence type="ECO:0000256" key="2">
    <source>
        <dbReference type="ARBA" id="ARBA00023125"/>
    </source>
</evidence>
<dbReference type="GO" id="GO:0003677">
    <property type="term" value="F:DNA binding"/>
    <property type="evidence" value="ECO:0007669"/>
    <property type="project" value="UniProtKB-KW"/>
</dbReference>
<evidence type="ECO:0000256" key="3">
    <source>
        <dbReference type="ARBA" id="ARBA00023163"/>
    </source>
</evidence>
<dbReference type="InterPro" id="IPR000835">
    <property type="entry name" value="HTH_MarR-typ"/>
</dbReference>
<evidence type="ECO:0000313" key="5">
    <source>
        <dbReference type="EMBL" id="CDZ32048.1"/>
    </source>
</evidence>
<keyword evidence="2" id="KW-0238">DNA-binding</keyword>
<feature type="domain" description="HTH marR-type" evidence="4">
    <location>
        <begin position="14"/>
        <end position="148"/>
    </location>
</feature>
<dbReference type="PROSITE" id="PS50995">
    <property type="entry name" value="HTH_MARR_2"/>
    <property type="match status" value="1"/>
</dbReference>
<dbReference type="InterPro" id="IPR036390">
    <property type="entry name" value="WH_DNA-bd_sf"/>
</dbReference>
<sequence>MKFNDEAKGAEKHMDILGFLIVDSARLLRAAFERRIAQAGLGLTPGEARALINIAALDGSRQLDIAARMGVEPMTLCAYLDKLEALGLVERQQCSADRRAKRINLTETSSEMIGSIRNELNAILGQATEGLSEENNRILREALALFNANLQAAVPSAALQTAPDESR</sequence>
<name>A0A0T7FAJ3_NEOGA</name>
<dbReference type="RefSeq" id="WP_432431270.1">
    <property type="nucleotide sequence ID" value="NZ_CCRH01000002.1"/>
</dbReference>
<dbReference type="PANTHER" id="PTHR33164">
    <property type="entry name" value="TRANSCRIPTIONAL REGULATOR, MARR FAMILY"/>
    <property type="match status" value="1"/>
</dbReference>
<evidence type="ECO:0000313" key="6">
    <source>
        <dbReference type="Proteomes" id="UP000046176"/>
    </source>
</evidence>
<dbReference type="SMART" id="SM00347">
    <property type="entry name" value="HTH_MARR"/>
    <property type="match status" value="1"/>
</dbReference>
<dbReference type="InterPro" id="IPR036388">
    <property type="entry name" value="WH-like_DNA-bd_sf"/>
</dbReference>
<dbReference type="EMBL" id="CCRH01000002">
    <property type="protein sequence ID" value="CDZ32048.1"/>
    <property type="molecule type" value="Genomic_DNA"/>
</dbReference>
<evidence type="ECO:0000259" key="4">
    <source>
        <dbReference type="PROSITE" id="PS50995"/>
    </source>
</evidence>
<dbReference type="Pfam" id="PF12802">
    <property type="entry name" value="MarR_2"/>
    <property type="match status" value="1"/>
</dbReference>
<dbReference type="SUPFAM" id="SSF46785">
    <property type="entry name" value="Winged helix' DNA-binding domain"/>
    <property type="match status" value="1"/>
</dbReference>
<dbReference type="Gene3D" id="1.10.10.10">
    <property type="entry name" value="Winged helix-like DNA-binding domain superfamily/Winged helix DNA-binding domain"/>
    <property type="match status" value="1"/>
</dbReference>
<dbReference type="GO" id="GO:0006950">
    <property type="term" value="P:response to stress"/>
    <property type="evidence" value="ECO:0007669"/>
    <property type="project" value="TreeGrafter"/>
</dbReference>
<reference evidence="5 6" key="1">
    <citation type="submission" date="2014-08" db="EMBL/GenBank/DDBJ databases">
        <authorList>
            <person name="Chen Y.-H."/>
        </authorList>
    </citation>
    <scope>NUCLEOTIDE SEQUENCE [LARGE SCALE GENOMIC DNA]</scope>
</reference>
<dbReference type="GO" id="GO:0003700">
    <property type="term" value="F:DNA-binding transcription factor activity"/>
    <property type="evidence" value="ECO:0007669"/>
    <property type="project" value="InterPro"/>
</dbReference>
<gene>
    <name evidence="5" type="ORF">NGAL_HAMBI1145_08180</name>
</gene>
<keyword evidence="3" id="KW-0804">Transcription</keyword>
<proteinExistence type="predicted"/>
<accession>A0A0T7FAJ3</accession>
<dbReference type="AlphaFoldDB" id="A0A0T7FAJ3"/>
<organism evidence="5 6">
    <name type="scientific">Neorhizobium galegae bv. officinalis</name>
    <dbReference type="NCBI Taxonomy" id="323656"/>
    <lineage>
        <taxon>Bacteria</taxon>
        <taxon>Pseudomonadati</taxon>
        <taxon>Pseudomonadota</taxon>
        <taxon>Alphaproteobacteria</taxon>
        <taxon>Hyphomicrobiales</taxon>
        <taxon>Rhizobiaceae</taxon>
        <taxon>Rhizobium/Agrobacterium group</taxon>
        <taxon>Neorhizobium</taxon>
    </lineage>
</organism>
<protein>
    <submittedName>
        <fullName evidence="5">Transcriptional regulator</fullName>
    </submittedName>
</protein>
<dbReference type="InterPro" id="IPR039422">
    <property type="entry name" value="MarR/SlyA-like"/>
</dbReference>
<dbReference type="PANTHER" id="PTHR33164:SF64">
    <property type="entry name" value="TRANSCRIPTIONAL REGULATOR SLYA"/>
    <property type="match status" value="1"/>
</dbReference>
<evidence type="ECO:0000256" key="1">
    <source>
        <dbReference type="ARBA" id="ARBA00023015"/>
    </source>
</evidence>
<dbReference type="Proteomes" id="UP000046176">
    <property type="component" value="Unassembled WGS sequence"/>
</dbReference>